<dbReference type="InterPro" id="IPR000560">
    <property type="entry name" value="His_Pase_clade-2"/>
</dbReference>
<organism evidence="4 5">
    <name type="scientific">Fragariocoptes setiger</name>
    <dbReference type="NCBI Taxonomy" id="1670756"/>
    <lineage>
        <taxon>Eukaryota</taxon>
        <taxon>Metazoa</taxon>
        <taxon>Ecdysozoa</taxon>
        <taxon>Arthropoda</taxon>
        <taxon>Chelicerata</taxon>
        <taxon>Arachnida</taxon>
        <taxon>Acari</taxon>
        <taxon>Acariformes</taxon>
        <taxon>Trombidiformes</taxon>
        <taxon>Prostigmata</taxon>
        <taxon>Eupodina</taxon>
        <taxon>Eriophyoidea</taxon>
        <taxon>Phytoptidae</taxon>
        <taxon>Fragariocoptes</taxon>
    </lineage>
</organism>
<feature type="chain" id="PRO_5045749434" evidence="3">
    <location>
        <begin position="24"/>
        <end position="389"/>
    </location>
</feature>
<dbReference type="PROSITE" id="PS00616">
    <property type="entry name" value="HIS_ACID_PHOSPHAT_1"/>
    <property type="match status" value="1"/>
</dbReference>
<sequence>MLSTLLTHQIIALISTTFAMVLGTEEVKNENDHEAKLEYCHTDVSSATVGPDINANDTLKSVVMILRHGDRNPIGVGNSNKHWIGSLGQLSNAGKQRMYELGRYTRLRYKNFLSDNPDECYARSAEVDRCISSASLVLTGMYPPNGAYVWNTCLNWQPVPIRTVPRELDFVLKPSDSQKAIREELEKLNEPRVILDKMRSVLELAKRDLGLDYTNFEQVQWLYNDLKCQYEQHKELPDWYDEDVRETLHEAAVQTQLAFTSTSKLRALRSGPMLKEILFRLTHDNILDSEGVTHIKKISLFCTHDTEIAALLNTLSVWNKQMPGYGATIYFERHNDKDYGEIVKMFYLNGPNEVQELKPYGIYNCDLDTFMEIVNNVERHGTLSKCDTK</sequence>
<evidence type="ECO:0000256" key="1">
    <source>
        <dbReference type="ARBA" id="ARBA00000032"/>
    </source>
</evidence>
<name>A0ABQ7S8Y6_9ACAR</name>
<evidence type="ECO:0000256" key="2">
    <source>
        <dbReference type="ARBA" id="ARBA00005375"/>
    </source>
</evidence>
<dbReference type="SUPFAM" id="SSF53254">
    <property type="entry name" value="Phosphoglycerate mutase-like"/>
    <property type="match status" value="1"/>
</dbReference>
<dbReference type="CDD" id="cd07061">
    <property type="entry name" value="HP_HAP_like"/>
    <property type="match status" value="1"/>
</dbReference>
<evidence type="ECO:0000313" key="4">
    <source>
        <dbReference type="EMBL" id="KAG9509700.1"/>
    </source>
</evidence>
<dbReference type="Pfam" id="PF00328">
    <property type="entry name" value="His_Phos_2"/>
    <property type="match status" value="1"/>
</dbReference>
<feature type="signal peptide" evidence="3">
    <location>
        <begin position="1"/>
        <end position="23"/>
    </location>
</feature>
<protein>
    <submittedName>
        <fullName evidence="4">Testicular acid phosphatase-like protein</fullName>
    </submittedName>
</protein>
<evidence type="ECO:0000256" key="3">
    <source>
        <dbReference type="SAM" id="SignalP"/>
    </source>
</evidence>
<comment type="catalytic activity">
    <reaction evidence="1">
        <text>a phosphate monoester + H2O = an alcohol + phosphate</text>
        <dbReference type="Rhea" id="RHEA:15017"/>
        <dbReference type="ChEBI" id="CHEBI:15377"/>
        <dbReference type="ChEBI" id="CHEBI:30879"/>
        <dbReference type="ChEBI" id="CHEBI:43474"/>
        <dbReference type="ChEBI" id="CHEBI:67140"/>
        <dbReference type="EC" id="3.1.3.2"/>
    </reaction>
</comment>
<dbReference type="PANTHER" id="PTHR11567:SF210">
    <property type="entry name" value="ACID PHOSPHATASE 5-RELATED"/>
    <property type="match status" value="1"/>
</dbReference>
<dbReference type="InterPro" id="IPR033379">
    <property type="entry name" value="Acid_Pase_AS"/>
</dbReference>
<dbReference type="Gene3D" id="3.40.50.1240">
    <property type="entry name" value="Phosphoglycerate mutase-like"/>
    <property type="match status" value="1"/>
</dbReference>
<dbReference type="InterPro" id="IPR050645">
    <property type="entry name" value="Histidine_acid_phosphatase"/>
</dbReference>
<dbReference type="InterPro" id="IPR029033">
    <property type="entry name" value="His_PPase_superfam"/>
</dbReference>
<dbReference type="PANTHER" id="PTHR11567">
    <property type="entry name" value="ACID PHOSPHATASE-RELATED"/>
    <property type="match status" value="1"/>
</dbReference>
<keyword evidence="3" id="KW-0732">Signal</keyword>
<proteinExistence type="inferred from homology"/>
<evidence type="ECO:0000313" key="5">
    <source>
        <dbReference type="Proteomes" id="UP000825002"/>
    </source>
</evidence>
<dbReference type="EMBL" id="JAIFTH010000371">
    <property type="protein sequence ID" value="KAG9509700.1"/>
    <property type="molecule type" value="Genomic_DNA"/>
</dbReference>
<dbReference type="Proteomes" id="UP000825002">
    <property type="component" value="Unassembled WGS sequence"/>
</dbReference>
<reference evidence="4 5" key="1">
    <citation type="submission" date="2020-10" db="EMBL/GenBank/DDBJ databases">
        <authorList>
            <person name="Klimov P.B."/>
            <person name="Dyachkov S.M."/>
            <person name="Chetverikov P.E."/>
        </authorList>
    </citation>
    <scope>NUCLEOTIDE SEQUENCE [LARGE SCALE GENOMIC DNA]</scope>
    <source>
        <strain evidence="4">BMOC 18-1129-001#AD2665</strain>
        <tissue evidence="4">Entire mites</tissue>
    </source>
</reference>
<comment type="caution">
    <text evidence="4">The sequence shown here is derived from an EMBL/GenBank/DDBJ whole genome shotgun (WGS) entry which is preliminary data.</text>
</comment>
<gene>
    <name evidence="4" type="primary">acp4</name>
    <name evidence="4" type="ORF">GZH46_01771</name>
</gene>
<keyword evidence="5" id="KW-1185">Reference proteome</keyword>
<comment type="similarity">
    <text evidence="2">Belongs to the histidine acid phosphatase family.</text>
</comment>
<dbReference type="PROSITE" id="PS00778">
    <property type="entry name" value="HIS_ACID_PHOSPHAT_2"/>
    <property type="match status" value="1"/>
</dbReference>
<accession>A0ABQ7S8Y6</accession>